<keyword evidence="1" id="KW-1133">Transmembrane helix</keyword>
<keyword evidence="1" id="KW-0812">Transmembrane</keyword>
<organism evidence="3 4">
    <name type="scientific">Treponema ruminis</name>
    <dbReference type="NCBI Taxonomy" id="744515"/>
    <lineage>
        <taxon>Bacteria</taxon>
        <taxon>Pseudomonadati</taxon>
        <taxon>Spirochaetota</taxon>
        <taxon>Spirochaetia</taxon>
        <taxon>Spirochaetales</taxon>
        <taxon>Treponemataceae</taxon>
        <taxon>Treponema</taxon>
    </lineage>
</organism>
<reference evidence="3 4" key="1">
    <citation type="submission" date="2020-08" db="EMBL/GenBank/DDBJ databases">
        <title>Genomic Encyclopedia of Type Strains, Phase IV (KMG-IV): sequencing the most valuable type-strain genomes for metagenomic binning, comparative biology and taxonomic classification.</title>
        <authorList>
            <person name="Goeker M."/>
        </authorList>
    </citation>
    <scope>NUCLEOTIDE SEQUENCE [LARGE SCALE GENOMIC DNA]</scope>
    <source>
        <strain evidence="3 4">DSM 103462</strain>
    </source>
</reference>
<dbReference type="Gene3D" id="3.30.70.270">
    <property type="match status" value="1"/>
</dbReference>
<name>A0A7W8GB36_9SPIR</name>
<dbReference type="InterPro" id="IPR043128">
    <property type="entry name" value="Rev_trsase/Diguanyl_cyclase"/>
</dbReference>
<proteinExistence type="predicted"/>
<evidence type="ECO:0000259" key="2">
    <source>
        <dbReference type="PROSITE" id="PS50887"/>
    </source>
</evidence>
<dbReference type="InterPro" id="IPR029787">
    <property type="entry name" value="Nucleotide_cyclase"/>
</dbReference>
<keyword evidence="4" id="KW-1185">Reference proteome</keyword>
<comment type="caution">
    <text evidence="3">The sequence shown here is derived from an EMBL/GenBank/DDBJ whole genome shotgun (WGS) entry which is preliminary data.</text>
</comment>
<dbReference type="PROSITE" id="PS50887">
    <property type="entry name" value="GGDEF"/>
    <property type="match status" value="1"/>
</dbReference>
<dbReference type="SUPFAM" id="SSF55073">
    <property type="entry name" value="Nucleotide cyclase"/>
    <property type="match status" value="1"/>
</dbReference>
<evidence type="ECO:0000313" key="3">
    <source>
        <dbReference type="EMBL" id="MBB5227080.1"/>
    </source>
</evidence>
<feature type="domain" description="GGDEF" evidence="2">
    <location>
        <begin position="338"/>
        <end position="458"/>
    </location>
</feature>
<dbReference type="EMBL" id="JACHFQ010000008">
    <property type="protein sequence ID" value="MBB5227080.1"/>
    <property type="molecule type" value="Genomic_DNA"/>
</dbReference>
<dbReference type="Proteomes" id="UP000518887">
    <property type="component" value="Unassembled WGS sequence"/>
</dbReference>
<dbReference type="RefSeq" id="WP_184660968.1">
    <property type="nucleotide sequence ID" value="NZ_JACHFQ010000008.1"/>
</dbReference>
<keyword evidence="1" id="KW-0472">Membrane</keyword>
<dbReference type="Pfam" id="PF00990">
    <property type="entry name" value="GGDEF"/>
    <property type="match status" value="1"/>
</dbReference>
<evidence type="ECO:0000256" key="1">
    <source>
        <dbReference type="SAM" id="Phobius"/>
    </source>
</evidence>
<feature type="transmembrane region" description="Helical" evidence="1">
    <location>
        <begin position="276"/>
        <end position="298"/>
    </location>
</feature>
<accession>A0A7W8GB36</accession>
<dbReference type="InterPro" id="IPR000160">
    <property type="entry name" value="GGDEF_dom"/>
</dbReference>
<dbReference type="AlphaFoldDB" id="A0A7W8GB36"/>
<dbReference type="SMART" id="SM00267">
    <property type="entry name" value="GGDEF"/>
    <property type="match status" value="1"/>
</dbReference>
<gene>
    <name evidence="3" type="ORF">HNP76_002476</name>
</gene>
<dbReference type="Gene3D" id="3.30.450.20">
    <property type="entry name" value="PAS domain"/>
    <property type="match status" value="1"/>
</dbReference>
<evidence type="ECO:0000313" key="4">
    <source>
        <dbReference type="Proteomes" id="UP000518887"/>
    </source>
</evidence>
<protein>
    <submittedName>
        <fullName evidence="3">GGDEF domain-containing protein/uncharacterized protein YneF (UPF0154 family)</fullName>
    </submittedName>
</protein>
<feature type="transmembrane region" description="Helical" evidence="1">
    <location>
        <begin position="6"/>
        <end position="28"/>
    </location>
</feature>
<sequence>MKKVKIIASIMIFLSFVFSGSIVFFLTIKHIESDSKKNLVIAEHVYDSVYNQLIKPIMVAKTMAYDTFLQEKLHLETSQSENKMADIMSAYLRELKTKLDYSSAFVISEQTKRYYTPNGIAKVVNPQKVPYDIWYQIFIDTKKEYDLDTDRDQANEYRWTVFVNTQVKDENKKLLGVCGVGVIMDEIQELFKNLEQEFDIKINLIDTEGLVQVDTNAANIENAYISAAIQDKAGSDTFTYKRRGFNGVRMVRFMEDLDWYLVVQGTLEHAEFGQKLILILIPVFLLTLAIFFISLKIWTRKDSIIHSDDSLEDPVTGLPNRNYFKEAYGEMGIFTTTRYKTMAFFDIDNFENSKSSQNGNEILKNTTLIVKRLIQDKGQILRWEKDSFMALLEINPDETQQYFNEICAELKSKLDIKISVGVIDINLSDTIKVNYYRAVQACYSAKESGGNGVKYNEPK</sequence>